<proteinExistence type="predicted"/>
<feature type="non-terminal residue" evidence="1">
    <location>
        <position position="1"/>
    </location>
</feature>
<dbReference type="EMBL" id="UINC01019105">
    <property type="protein sequence ID" value="SVA80737.1"/>
    <property type="molecule type" value="Genomic_DNA"/>
</dbReference>
<reference evidence="1" key="1">
    <citation type="submission" date="2018-05" db="EMBL/GenBank/DDBJ databases">
        <authorList>
            <person name="Lanie J.A."/>
            <person name="Ng W.-L."/>
            <person name="Kazmierczak K.M."/>
            <person name="Andrzejewski T.M."/>
            <person name="Davidsen T.M."/>
            <person name="Wayne K.J."/>
            <person name="Tettelin H."/>
            <person name="Glass J.I."/>
            <person name="Rusch D."/>
            <person name="Podicherti R."/>
            <person name="Tsui H.-C.T."/>
            <person name="Winkler M.E."/>
        </authorList>
    </citation>
    <scope>NUCLEOTIDE SEQUENCE</scope>
</reference>
<organism evidence="1">
    <name type="scientific">marine metagenome</name>
    <dbReference type="NCBI Taxonomy" id="408172"/>
    <lineage>
        <taxon>unclassified sequences</taxon>
        <taxon>metagenomes</taxon>
        <taxon>ecological metagenomes</taxon>
    </lineage>
</organism>
<sequence length="55" mass="6280">PMDILNMNRISIAHKNTCIRLRIVVIKAIIDTQFIMLKLGANLYKLGCGSNEHRK</sequence>
<accession>A0A381YW72</accession>
<name>A0A381YW72_9ZZZZ</name>
<gene>
    <name evidence="1" type="ORF">METZ01_LOCUS133591</name>
</gene>
<dbReference type="AlphaFoldDB" id="A0A381YW72"/>
<protein>
    <submittedName>
        <fullName evidence="1">Uncharacterized protein</fullName>
    </submittedName>
</protein>
<evidence type="ECO:0000313" key="1">
    <source>
        <dbReference type="EMBL" id="SVA80737.1"/>
    </source>
</evidence>